<dbReference type="RefSeq" id="WP_132764431.1">
    <property type="nucleotide sequence ID" value="NZ_CP110416.1"/>
</dbReference>
<organism evidence="1 2">
    <name type="scientific">Caldimonas thermodepolymerans</name>
    <dbReference type="NCBI Taxonomy" id="215580"/>
    <lineage>
        <taxon>Bacteria</taxon>
        <taxon>Pseudomonadati</taxon>
        <taxon>Pseudomonadota</taxon>
        <taxon>Betaproteobacteria</taxon>
        <taxon>Burkholderiales</taxon>
        <taxon>Sphaerotilaceae</taxon>
        <taxon>Caldimonas</taxon>
    </lineage>
</organism>
<reference evidence="1 2" key="1">
    <citation type="submission" date="2019-03" db="EMBL/GenBank/DDBJ databases">
        <title>Genomic Encyclopedia of Type Strains, Phase IV (KMG-IV): sequencing the most valuable type-strain genomes for metagenomic binning, comparative biology and taxonomic classification.</title>
        <authorList>
            <person name="Goeker M."/>
        </authorList>
    </citation>
    <scope>NUCLEOTIDE SEQUENCE [LARGE SCALE GENOMIC DNA]</scope>
    <source>
        <strain evidence="1 2">DSM 15264</strain>
    </source>
</reference>
<evidence type="ECO:0000313" key="1">
    <source>
        <dbReference type="EMBL" id="TCP08312.1"/>
    </source>
</evidence>
<comment type="caution">
    <text evidence="1">The sequence shown here is derived from an EMBL/GenBank/DDBJ whole genome shotgun (WGS) entry which is preliminary data.</text>
</comment>
<name>A0AA46DEP3_9BURK</name>
<accession>A0AA46DEP3</accession>
<protein>
    <submittedName>
        <fullName evidence="1">Uncharacterized protein</fullName>
    </submittedName>
</protein>
<proteinExistence type="predicted"/>
<evidence type="ECO:0000313" key="2">
    <source>
        <dbReference type="Proteomes" id="UP000294772"/>
    </source>
</evidence>
<dbReference type="AlphaFoldDB" id="A0AA46DEP3"/>
<sequence>MQRELVRERLSFIEQCIDDAALACRETGYAPEELKAWVRELDRRWAEVEAAAGHPLDATSLRACLETLEEIGDRAVEACREQRHIDPQLRMAVHTARQEIAALRRQLH</sequence>
<dbReference type="Proteomes" id="UP000294772">
    <property type="component" value="Unassembled WGS sequence"/>
</dbReference>
<dbReference type="EMBL" id="SLXF01000003">
    <property type="protein sequence ID" value="TCP08312.1"/>
    <property type="molecule type" value="Genomic_DNA"/>
</dbReference>
<gene>
    <name evidence="1" type="ORF">EV676_103345</name>
</gene>